<dbReference type="InterPro" id="IPR042183">
    <property type="entry name" value="MmgE/PrpD_sf_1"/>
</dbReference>
<dbReference type="Pfam" id="PF03972">
    <property type="entry name" value="MmgE_PrpD_N"/>
    <property type="match status" value="1"/>
</dbReference>
<organism evidence="4 5">
    <name type="scientific">Stutzerimonas kirkiae</name>
    <dbReference type="NCBI Taxonomy" id="2211392"/>
    <lineage>
        <taxon>Bacteria</taxon>
        <taxon>Pseudomonadati</taxon>
        <taxon>Pseudomonadota</taxon>
        <taxon>Gammaproteobacteria</taxon>
        <taxon>Pseudomonadales</taxon>
        <taxon>Pseudomonadaceae</taxon>
        <taxon>Stutzerimonas</taxon>
    </lineage>
</organism>
<dbReference type="GO" id="GO:0016829">
    <property type="term" value="F:lyase activity"/>
    <property type="evidence" value="ECO:0007669"/>
    <property type="project" value="InterPro"/>
</dbReference>
<dbReference type="Proteomes" id="UP000292639">
    <property type="component" value="Unassembled WGS sequence"/>
</dbReference>
<dbReference type="InterPro" id="IPR045337">
    <property type="entry name" value="MmgE_PrpD_C"/>
</dbReference>
<evidence type="ECO:0000259" key="3">
    <source>
        <dbReference type="Pfam" id="PF19305"/>
    </source>
</evidence>
<dbReference type="PANTHER" id="PTHR16943">
    <property type="entry name" value="2-METHYLCITRATE DEHYDRATASE-RELATED"/>
    <property type="match status" value="1"/>
</dbReference>
<name>A0A4Q9RC17_9GAMM</name>
<dbReference type="Gene3D" id="3.30.1330.120">
    <property type="entry name" value="2-methylcitrate dehydratase PrpD"/>
    <property type="match status" value="1"/>
</dbReference>
<dbReference type="SUPFAM" id="SSF103378">
    <property type="entry name" value="2-methylcitrate dehydratase PrpD"/>
    <property type="match status" value="1"/>
</dbReference>
<evidence type="ECO:0000313" key="4">
    <source>
        <dbReference type="EMBL" id="TBU98579.1"/>
    </source>
</evidence>
<dbReference type="AlphaFoldDB" id="A0A4Q9RC17"/>
<feature type="domain" description="MmgE/PrpD C-terminal" evidence="3">
    <location>
        <begin position="288"/>
        <end position="443"/>
    </location>
</feature>
<evidence type="ECO:0000256" key="1">
    <source>
        <dbReference type="ARBA" id="ARBA00006174"/>
    </source>
</evidence>
<protein>
    <recommendedName>
        <fullName evidence="6">MmgE/PrpD family protein</fullName>
    </recommendedName>
</protein>
<comment type="similarity">
    <text evidence="1">Belongs to the PrpD family.</text>
</comment>
<comment type="caution">
    <text evidence="4">The sequence shown here is derived from an EMBL/GenBank/DDBJ whole genome shotgun (WGS) entry which is preliminary data.</text>
</comment>
<dbReference type="InterPro" id="IPR005656">
    <property type="entry name" value="MmgE_PrpD"/>
</dbReference>
<evidence type="ECO:0000259" key="2">
    <source>
        <dbReference type="Pfam" id="PF03972"/>
    </source>
</evidence>
<dbReference type="InterPro" id="IPR042188">
    <property type="entry name" value="MmgE/PrpD_sf_2"/>
</dbReference>
<dbReference type="PANTHER" id="PTHR16943:SF8">
    <property type="entry name" value="2-METHYLCITRATE DEHYDRATASE"/>
    <property type="match status" value="1"/>
</dbReference>
<dbReference type="Gene3D" id="1.10.4100.10">
    <property type="entry name" value="2-methylcitrate dehydratase PrpD"/>
    <property type="match status" value="1"/>
</dbReference>
<evidence type="ECO:0000313" key="5">
    <source>
        <dbReference type="Proteomes" id="UP000292639"/>
    </source>
</evidence>
<accession>A0A4Q9RC17</accession>
<sequence length="464" mass="49475">MMDRIDAMTEAMTDRQWAQRHLALLHEPVPPTLAEQIGLLLVDTLAVANHARRQGIGATRIDEVLVTCQADGSGSRIWGRDFNAAPTDAALLNACAAEALDYQEVLINPRNNGHAAVVIVPALMALAEQRGIGGERLLKALWIAFAANIGLAEALGREHRRGQLGFRTTSLIAPIAAALGGAALLFDDAGRAAHAVAISASTLSAGLLAALSPSVGSYSEDKDLAIGFAARNAVQAVLLAEAGATGPTATLTGEHGWLASFGFAAQEPRRLWRDPREQDLGAYAIKPYPACFGCQSAIRAAIELSRRYRPHEVSRLCVEVNGTSAQTLSTRVIGNHLAARFSLPYAVASAFVRGRASLDEFAPAALDDPAVLAFMAHVEVLGSTELDQAQAASGGFPARLAAWQGTQRLASLEYAGPLDGLAPEARRAVFEEKLQRLVSPSLRERLLEVLANPWQIERLFRMPL</sequence>
<evidence type="ECO:0008006" key="6">
    <source>
        <dbReference type="Google" id="ProtNLM"/>
    </source>
</evidence>
<keyword evidence="5" id="KW-1185">Reference proteome</keyword>
<dbReference type="InterPro" id="IPR045336">
    <property type="entry name" value="MmgE_PrpD_N"/>
</dbReference>
<dbReference type="Pfam" id="PF19305">
    <property type="entry name" value="MmgE_PrpD_C"/>
    <property type="match status" value="1"/>
</dbReference>
<gene>
    <name evidence="4" type="ORF">DNJ96_04900</name>
</gene>
<proteinExistence type="inferred from homology"/>
<reference evidence="4 5" key="1">
    <citation type="submission" date="2018-06" db="EMBL/GenBank/DDBJ databases">
        <title>Three novel Pseudomonas species isolated from symptomatic oak.</title>
        <authorList>
            <person name="Bueno-Gonzalez V."/>
            <person name="Brady C."/>
        </authorList>
    </citation>
    <scope>NUCLEOTIDE SEQUENCE [LARGE SCALE GENOMIC DNA]</scope>
    <source>
        <strain evidence="4 5">P17C</strain>
    </source>
</reference>
<dbReference type="EMBL" id="QJUP01000004">
    <property type="protein sequence ID" value="TBU98579.1"/>
    <property type="molecule type" value="Genomic_DNA"/>
</dbReference>
<dbReference type="InterPro" id="IPR036148">
    <property type="entry name" value="MmgE/PrpD_sf"/>
</dbReference>
<feature type="domain" description="MmgE/PrpD N-terminal" evidence="2">
    <location>
        <begin position="26"/>
        <end position="261"/>
    </location>
</feature>